<dbReference type="AlphaFoldDB" id="A0A2G2VM02"/>
<protein>
    <submittedName>
        <fullName evidence="1">Uncharacterized protein</fullName>
    </submittedName>
</protein>
<reference evidence="1 2" key="1">
    <citation type="journal article" date="2017" name="Genome Biol.">
        <title>New reference genome sequences of hot pepper reveal the massive evolution of plant disease-resistance genes by retroduplication.</title>
        <authorList>
            <person name="Kim S."/>
            <person name="Park J."/>
            <person name="Yeom S.I."/>
            <person name="Kim Y.M."/>
            <person name="Seo E."/>
            <person name="Kim K.T."/>
            <person name="Kim M.S."/>
            <person name="Lee J.M."/>
            <person name="Cheong K."/>
            <person name="Shin H.S."/>
            <person name="Kim S.B."/>
            <person name="Han K."/>
            <person name="Lee J."/>
            <person name="Park M."/>
            <person name="Lee H.A."/>
            <person name="Lee H.Y."/>
            <person name="Lee Y."/>
            <person name="Oh S."/>
            <person name="Lee J.H."/>
            <person name="Choi E."/>
            <person name="Choi E."/>
            <person name="Lee S.E."/>
            <person name="Jeon J."/>
            <person name="Kim H."/>
            <person name="Choi G."/>
            <person name="Song H."/>
            <person name="Lee J."/>
            <person name="Lee S.C."/>
            <person name="Kwon J.K."/>
            <person name="Lee H.Y."/>
            <person name="Koo N."/>
            <person name="Hong Y."/>
            <person name="Kim R.W."/>
            <person name="Kang W.H."/>
            <person name="Huh J.H."/>
            <person name="Kang B.C."/>
            <person name="Yang T.J."/>
            <person name="Lee Y.H."/>
            <person name="Bennetzen J.L."/>
            <person name="Choi D."/>
        </authorList>
    </citation>
    <scope>NUCLEOTIDE SEQUENCE [LARGE SCALE GENOMIC DNA]</scope>
    <source>
        <strain evidence="2">cv. PBC81</strain>
    </source>
</reference>
<accession>A0A2G2VM02</accession>
<sequence>MLHNITSNGGNESTKLSMLDRQQVRIKWQEEQVNQQEMSYFSRQNDQLMNCFHQSSEGQKFHGLINVNDQSLNELVTQEIKPNHCLENNWGDFGTTGTNGFGSVPIRVGHGGMSHPIEMNYAISRTTRCPPTMVDNVVSAVKPKETMLSSNRERESF</sequence>
<gene>
    <name evidence="1" type="ORF">CQW23_25803</name>
</gene>
<evidence type="ECO:0000313" key="1">
    <source>
        <dbReference type="EMBL" id="PHT34003.1"/>
    </source>
</evidence>
<proteinExistence type="predicted"/>
<dbReference type="Proteomes" id="UP000224567">
    <property type="component" value="Unassembled WGS sequence"/>
</dbReference>
<dbReference type="OrthoDB" id="10335317at2759"/>
<comment type="caution">
    <text evidence="1">The sequence shown here is derived from an EMBL/GenBank/DDBJ whole genome shotgun (WGS) entry which is preliminary data.</text>
</comment>
<dbReference type="STRING" id="33114.A0A2G2VM02"/>
<dbReference type="EMBL" id="MLFT02000011">
    <property type="protein sequence ID" value="PHT34003.1"/>
    <property type="molecule type" value="Genomic_DNA"/>
</dbReference>
<reference evidence="2" key="2">
    <citation type="journal article" date="2017" name="J. Anim. Genet.">
        <title>Multiple reference genome sequences of hot pepper reveal the massive evolution of plant disease resistance genes by retroduplication.</title>
        <authorList>
            <person name="Kim S."/>
            <person name="Park J."/>
            <person name="Yeom S.-I."/>
            <person name="Kim Y.-M."/>
            <person name="Seo E."/>
            <person name="Kim K.-T."/>
            <person name="Kim M.-S."/>
            <person name="Lee J.M."/>
            <person name="Cheong K."/>
            <person name="Shin H.-S."/>
            <person name="Kim S.-B."/>
            <person name="Han K."/>
            <person name="Lee J."/>
            <person name="Park M."/>
            <person name="Lee H.-A."/>
            <person name="Lee H.-Y."/>
            <person name="Lee Y."/>
            <person name="Oh S."/>
            <person name="Lee J.H."/>
            <person name="Choi E."/>
            <person name="Choi E."/>
            <person name="Lee S.E."/>
            <person name="Jeon J."/>
            <person name="Kim H."/>
            <person name="Choi G."/>
            <person name="Song H."/>
            <person name="Lee J."/>
            <person name="Lee S.-C."/>
            <person name="Kwon J.-K."/>
            <person name="Lee H.-Y."/>
            <person name="Koo N."/>
            <person name="Hong Y."/>
            <person name="Kim R.W."/>
            <person name="Kang W.-H."/>
            <person name="Huh J.H."/>
            <person name="Kang B.-C."/>
            <person name="Yang T.-J."/>
            <person name="Lee Y.-H."/>
            <person name="Bennetzen J.L."/>
            <person name="Choi D."/>
        </authorList>
    </citation>
    <scope>NUCLEOTIDE SEQUENCE [LARGE SCALE GENOMIC DNA]</scope>
    <source>
        <strain evidence="2">cv. PBC81</strain>
    </source>
</reference>
<evidence type="ECO:0000313" key="2">
    <source>
        <dbReference type="Proteomes" id="UP000224567"/>
    </source>
</evidence>
<organism evidence="1 2">
    <name type="scientific">Capsicum baccatum</name>
    <name type="common">Peruvian pepper</name>
    <dbReference type="NCBI Taxonomy" id="33114"/>
    <lineage>
        <taxon>Eukaryota</taxon>
        <taxon>Viridiplantae</taxon>
        <taxon>Streptophyta</taxon>
        <taxon>Embryophyta</taxon>
        <taxon>Tracheophyta</taxon>
        <taxon>Spermatophyta</taxon>
        <taxon>Magnoliopsida</taxon>
        <taxon>eudicotyledons</taxon>
        <taxon>Gunneridae</taxon>
        <taxon>Pentapetalae</taxon>
        <taxon>asterids</taxon>
        <taxon>lamiids</taxon>
        <taxon>Solanales</taxon>
        <taxon>Solanaceae</taxon>
        <taxon>Solanoideae</taxon>
        <taxon>Capsiceae</taxon>
        <taxon>Capsicum</taxon>
    </lineage>
</organism>
<name>A0A2G2VM02_CAPBA</name>
<keyword evidence="2" id="KW-1185">Reference proteome</keyword>